<dbReference type="SUPFAM" id="SSF53850">
    <property type="entry name" value="Periplasmic binding protein-like II"/>
    <property type="match status" value="1"/>
</dbReference>
<dbReference type="Gene3D" id="3.40.190.10">
    <property type="entry name" value="Periplasmic binding protein-like II"/>
    <property type="match status" value="2"/>
</dbReference>
<name>A0A9D2D1G8_9FIRM</name>
<feature type="signal peptide" evidence="1">
    <location>
        <begin position="1"/>
        <end position="24"/>
    </location>
</feature>
<organism evidence="2 3">
    <name type="scientific">Candidatus Eubacterium avistercoris</name>
    <dbReference type="NCBI Taxonomy" id="2838567"/>
    <lineage>
        <taxon>Bacteria</taxon>
        <taxon>Bacillati</taxon>
        <taxon>Bacillota</taxon>
        <taxon>Clostridia</taxon>
        <taxon>Eubacteriales</taxon>
        <taxon>Eubacteriaceae</taxon>
        <taxon>Eubacterium</taxon>
    </lineage>
</organism>
<dbReference type="AlphaFoldDB" id="A0A9D2D1G8"/>
<dbReference type="EMBL" id="DXCH01000068">
    <property type="protein sequence ID" value="HIZ06799.1"/>
    <property type="molecule type" value="Genomic_DNA"/>
</dbReference>
<evidence type="ECO:0000256" key="1">
    <source>
        <dbReference type="SAM" id="SignalP"/>
    </source>
</evidence>
<gene>
    <name evidence="2" type="ORF">IAA08_02550</name>
</gene>
<protein>
    <submittedName>
        <fullName evidence="2">Extracellular solute-binding protein</fullName>
    </submittedName>
</protein>
<reference evidence="2" key="2">
    <citation type="submission" date="2021-04" db="EMBL/GenBank/DDBJ databases">
        <authorList>
            <person name="Gilroy R."/>
        </authorList>
    </citation>
    <scope>NUCLEOTIDE SEQUENCE</scope>
    <source>
        <strain evidence="2">CHK192-9172</strain>
    </source>
</reference>
<dbReference type="Proteomes" id="UP000824024">
    <property type="component" value="Unassembled WGS sequence"/>
</dbReference>
<proteinExistence type="predicted"/>
<sequence>MKKAISKLLSISMMALLVAASATSCQQDAASEDGTSSEASSTEETVKLTFKSYHAPSDGSENFVDTPVGQVIKDKFNIELSFFAMTADNIEQAIITDIASGDIADIVGCFASPVDPTQRSLFDKAARENVFADLSGEVANYPIINEAIQKDNLPLYTQDVIYNPSFGDSIYFLPANQSVESPWLSGWGFYIRGDIAKEIGLSTPAPEVKTPDEFFDLLMKIKEGHFTDINGKEIYPLGNIDHWPHILAAMGRPFDFGGAAKIGVVDGKVTHFMQTEYAWEQIQWYRKLLDNGLLDPESLTHSYDIGSEKMAQGRYAVTAMYGSMATSANTLFAPLLETDPNMAYEPLGNMQNHRGEDKLTVNKGAEAHQILAFSKDCNLEKALELVEWASSKEGKATGTFGKENEQWFWNDEGFAEMYPEVYEEYRTDTEWNKKMGTGAIYLLSGVAGVDNPEQNAFGGNGRSYLLQNDPAAVQEETDNVNGIMPEVNVVNKLTLDLLLPNYPERDRIEPVLNQMTDTLLQCYLANSDDEARNIYEGYVDTLEKNGLNEYMDYLQKAYDENPDKYADYVSEVQ</sequence>
<feature type="chain" id="PRO_5039063857" evidence="1">
    <location>
        <begin position="25"/>
        <end position="573"/>
    </location>
</feature>
<comment type="caution">
    <text evidence="2">The sequence shown here is derived from an EMBL/GenBank/DDBJ whole genome shotgun (WGS) entry which is preliminary data.</text>
</comment>
<dbReference type="PANTHER" id="PTHR43649">
    <property type="entry name" value="ARABINOSE-BINDING PROTEIN-RELATED"/>
    <property type="match status" value="1"/>
</dbReference>
<accession>A0A9D2D1G8</accession>
<reference evidence="2" key="1">
    <citation type="journal article" date="2021" name="PeerJ">
        <title>Extensive microbial diversity within the chicken gut microbiome revealed by metagenomics and culture.</title>
        <authorList>
            <person name="Gilroy R."/>
            <person name="Ravi A."/>
            <person name="Getino M."/>
            <person name="Pursley I."/>
            <person name="Horton D.L."/>
            <person name="Alikhan N.F."/>
            <person name="Baker D."/>
            <person name="Gharbi K."/>
            <person name="Hall N."/>
            <person name="Watson M."/>
            <person name="Adriaenssens E.M."/>
            <person name="Foster-Nyarko E."/>
            <person name="Jarju S."/>
            <person name="Secka A."/>
            <person name="Antonio M."/>
            <person name="Oren A."/>
            <person name="Chaudhuri R.R."/>
            <person name="La Ragione R."/>
            <person name="Hildebrand F."/>
            <person name="Pallen M.J."/>
        </authorList>
    </citation>
    <scope>NUCLEOTIDE SEQUENCE</scope>
    <source>
        <strain evidence="2">CHK192-9172</strain>
    </source>
</reference>
<dbReference type="PANTHER" id="PTHR43649:SF12">
    <property type="entry name" value="DIACETYLCHITOBIOSE BINDING PROTEIN DASA"/>
    <property type="match status" value="1"/>
</dbReference>
<keyword evidence="1" id="KW-0732">Signal</keyword>
<evidence type="ECO:0000313" key="2">
    <source>
        <dbReference type="EMBL" id="HIZ06799.1"/>
    </source>
</evidence>
<dbReference type="InterPro" id="IPR050490">
    <property type="entry name" value="Bact_solute-bd_prot1"/>
</dbReference>
<evidence type="ECO:0000313" key="3">
    <source>
        <dbReference type="Proteomes" id="UP000824024"/>
    </source>
</evidence>
<dbReference type="PROSITE" id="PS51257">
    <property type="entry name" value="PROKAR_LIPOPROTEIN"/>
    <property type="match status" value="1"/>
</dbReference>